<keyword evidence="2 8" id="KW-0813">Transport</keyword>
<dbReference type="InterPro" id="IPR035906">
    <property type="entry name" value="MetI-like_sf"/>
</dbReference>
<dbReference type="FunFam" id="1.10.3720.10:FF:000014">
    <property type="entry name" value="Microcin C ABC transporter permease YejB"/>
    <property type="match status" value="1"/>
</dbReference>
<dbReference type="CDD" id="cd06261">
    <property type="entry name" value="TM_PBP2"/>
    <property type="match status" value="1"/>
</dbReference>
<evidence type="ECO:0000313" key="10">
    <source>
        <dbReference type="EMBL" id="EHK58979.1"/>
    </source>
</evidence>
<dbReference type="RefSeq" id="WP_008834028.1">
    <property type="nucleotide sequence ID" value="NZ_AHAM01000021.1"/>
</dbReference>
<comment type="similarity">
    <text evidence="8">Belongs to the binding-protein-dependent transport system permease family.</text>
</comment>
<organism evidence="10 11">
    <name type="scientific">Mesorhizobium alhagi CCNWXJ12-2</name>
    <dbReference type="NCBI Taxonomy" id="1107882"/>
    <lineage>
        <taxon>Bacteria</taxon>
        <taxon>Pseudomonadati</taxon>
        <taxon>Pseudomonadota</taxon>
        <taxon>Alphaproteobacteria</taxon>
        <taxon>Hyphomicrobiales</taxon>
        <taxon>Phyllobacteriaceae</taxon>
        <taxon>Allomesorhizobium</taxon>
    </lineage>
</organism>
<dbReference type="PANTHER" id="PTHR30465:SF66">
    <property type="entry name" value="INNER MEMBRANE ABC TRANSPORTER PERMEASE PROTEIN YEJB"/>
    <property type="match status" value="1"/>
</dbReference>
<dbReference type="GO" id="GO:0005886">
    <property type="term" value="C:plasma membrane"/>
    <property type="evidence" value="ECO:0007669"/>
    <property type="project" value="UniProtKB-SubCell"/>
</dbReference>
<dbReference type="AlphaFoldDB" id="H0HJR6"/>
<keyword evidence="4" id="KW-0997">Cell inner membrane</keyword>
<feature type="transmembrane region" description="Helical" evidence="8">
    <location>
        <begin position="222"/>
        <end position="245"/>
    </location>
</feature>
<reference evidence="10 11" key="1">
    <citation type="journal article" date="2012" name="J. Bacteriol.">
        <title>Draft Genome Sequence of Mesorhizobium alhagi CCNWXJ12-2T, a Novel Salt-Resistant Species Isolated from the Desert of Northwestern China.</title>
        <authorList>
            <person name="Zhou M."/>
            <person name="Chen W."/>
            <person name="Chen H."/>
            <person name="Wei G."/>
        </authorList>
    </citation>
    <scope>NUCLEOTIDE SEQUENCE [LARGE SCALE GENOMIC DNA]</scope>
    <source>
        <strain evidence="10 11">CCNWXJ12-2</strain>
    </source>
</reference>
<keyword evidence="7 8" id="KW-0472">Membrane</keyword>
<evidence type="ECO:0000256" key="5">
    <source>
        <dbReference type="ARBA" id="ARBA00022692"/>
    </source>
</evidence>
<evidence type="ECO:0000256" key="3">
    <source>
        <dbReference type="ARBA" id="ARBA00022475"/>
    </source>
</evidence>
<evidence type="ECO:0000256" key="7">
    <source>
        <dbReference type="ARBA" id="ARBA00023136"/>
    </source>
</evidence>
<keyword evidence="11" id="KW-1185">Reference proteome</keyword>
<dbReference type="EMBL" id="AHAM01000021">
    <property type="protein sequence ID" value="EHK58979.1"/>
    <property type="molecule type" value="Genomic_DNA"/>
</dbReference>
<dbReference type="SUPFAM" id="SSF161098">
    <property type="entry name" value="MetI-like"/>
    <property type="match status" value="1"/>
</dbReference>
<dbReference type="GO" id="GO:0055085">
    <property type="term" value="P:transmembrane transport"/>
    <property type="evidence" value="ECO:0007669"/>
    <property type="project" value="InterPro"/>
</dbReference>
<dbReference type="Gene3D" id="1.10.3720.10">
    <property type="entry name" value="MetI-like"/>
    <property type="match status" value="1"/>
</dbReference>
<feature type="transmembrane region" description="Helical" evidence="8">
    <location>
        <begin position="9"/>
        <end position="30"/>
    </location>
</feature>
<feature type="transmembrane region" description="Helical" evidence="8">
    <location>
        <begin position="280"/>
        <end position="307"/>
    </location>
</feature>
<comment type="subcellular location">
    <subcellularLocation>
        <location evidence="1">Cell inner membrane</location>
        <topology evidence="1">Multi-pass membrane protein</topology>
    </subcellularLocation>
    <subcellularLocation>
        <location evidence="8">Cell membrane</location>
        <topology evidence="8">Multi-pass membrane protein</topology>
    </subcellularLocation>
</comment>
<name>H0HJR6_9HYPH</name>
<feature type="transmembrane region" description="Helical" evidence="8">
    <location>
        <begin position="327"/>
        <end position="353"/>
    </location>
</feature>
<proteinExistence type="inferred from homology"/>
<keyword evidence="5 8" id="KW-0812">Transmembrane</keyword>
<dbReference type="PROSITE" id="PS50928">
    <property type="entry name" value="ABC_TM1"/>
    <property type="match status" value="1"/>
</dbReference>
<keyword evidence="3" id="KW-1003">Cell membrane</keyword>
<dbReference type="GO" id="GO:0042884">
    <property type="term" value="P:microcin transport"/>
    <property type="evidence" value="ECO:0007669"/>
    <property type="project" value="TreeGrafter"/>
</dbReference>
<evidence type="ECO:0000259" key="9">
    <source>
        <dbReference type="PROSITE" id="PS50928"/>
    </source>
</evidence>
<dbReference type="Proteomes" id="UP000003250">
    <property type="component" value="Unassembled WGS sequence"/>
</dbReference>
<sequence length="364" mass="40212">MGAYILRRVLLMIPTLFGIMAISFIVIQFAPGGPVEQVIAQLTGQGGEDRLSGGGSDMAAGNVDAGGGASSRYRGAQGLNPEFIAKLEQQFGFDRPPLERFFKMLWDYARFDFGESFFRDISVIDLILEKMPVSISIGLWTTLISYLISIPLGIRKAVKDGSAFDVWTSGIVIVGYAIPGFLFAILLMVLFAGGSFFDWFPLRGLYSDNFDQLSLGEKILDYFWHLALPLTALVLSAFATTTLLTKNSFLDEIRKQYVVTARAKGLSEGRVLYGHVFRNAMLIVIAGFPGAFIAAFFTGSLLIENIFSLDGLGLLGFRSVVARDYPVVFANLYIFSLIGLFVGLISDLIYTWIDPRIDFERRDV</sequence>
<dbReference type="InterPro" id="IPR000515">
    <property type="entry name" value="MetI-like"/>
</dbReference>
<feature type="transmembrane region" description="Helical" evidence="8">
    <location>
        <begin position="133"/>
        <end position="154"/>
    </location>
</feature>
<evidence type="ECO:0000256" key="4">
    <source>
        <dbReference type="ARBA" id="ARBA00022519"/>
    </source>
</evidence>
<evidence type="ECO:0000313" key="11">
    <source>
        <dbReference type="Proteomes" id="UP000003250"/>
    </source>
</evidence>
<dbReference type="OrthoDB" id="9807402at2"/>
<feature type="domain" description="ABC transmembrane type-1" evidence="9">
    <location>
        <begin position="131"/>
        <end position="346"/>
    </location>
</feature>
<feature type="transmembrane region" description="Helical" evidence="8">
    <location>
        <begin position="166"/>
        <end position="192"/>
    </location>
</feature>
<evidence type="ECO:0000256" key="6">
    <source>
        <dbReference type="ARBA" id="ARBA00022989"/>
    </source>
</evidence>
<dbReference type="NCBIfam" id="NF011712">
    <property type="entry name" value="PRK15133.1"/>
    <property type="match status" value="1"/>
</dbReference>
<protein>
    <submittedName>
        <fullName evidence="10">ABC transporter, permease protein</fullName>
    </submittedName>
</protein>
<evidence type="ECO:0000256" key="2">
    <source>
        <dbReference type="ARBA" id="ARBA00022448"/>
    </source>
</evidence>
<accession>H0HJR6</accession>
<dbReference type="PATRIC" id="fig|1107882.3.peg.368"/>
<evidence type="ECO:0000256" key="8">
    <source>
        <dbReference type="RuleBase" id="RU363032"/>
    </source>
</evidence>
<dbReference type="PANTHER" id="PTHR30465">
    <property type="entry name" value="INNER MEMBRANE ABC TRANSPORTER"/>
    <property type="match status" value="1"/>
</dbReference>
<gene>
    <name evidence="10" type="ORF">MAXJ12_01856</name>
</gene>
<dbReference type="Pfam" id="PF00528">
    <property type="entry name" value="BPD_transp_1"/>
    <property type="match status" value="1"/>
</dbReference>
<keyword evidence="6 8" id="KW-1133">Transmembrane helix</keyword>
<evidence type="ECO:0000256" key="1">
    <source>
        <dbReference type="ARBA" id="ARBA00004429"/>
    </source>
</evidence>